<dbReference type="Pfam" id="PF00931">
    <property type="entry name" value="NB-ARC"/>
    <property type="match status" value="1"/>
</dbReference>
<dbReference type="InterPro" id="IPR000157">
    <property type="entry name" value="TIR_dom"/>
</dbReference>
<comment type="caution">
    <text evidence="4">The sequence shown here is derived from an EMBL/GenBank/DDBJ whole genome shotgun (WGS) entry which is preliminary data.</text>
</comment>
<organism evidence="4 5">
    <name type="scientific">Streptomyces olivaceiscleroticus</name>
    <dbReference type="NCBI Taxonomy" id="68245"/>
    <lineage>
        <taxon>Bacteria</taxon>
        <taxon>Bacillati</taxon>
        <taxon>Actinomycetota</taxon>
        <taxon>Actinomycetes</taxon>
        <taxon>Kitasatosporales</taxon>
        <taxon>Streptomycetaceae</taxon>
        <taxon>Streptomyces</taxon>
    </lineage>
</organism>
<dbReference type="PANTHER" id="PTHR46082:SF6">
    <property type="entry name" value="AAA+ ATPASE DOMAIN-CONTAINING PROTEIN-RELATED"/>
    <property type="match status" value="1"/>
</dbReference>
<evidence type="ECO:0000313" key="5">
    <source>
        <dbReference type="Proteomes" id="UP001500909"/>
    </source>
</evidence>
<evidence type="ECO:0000256" key="1">
    <source>
        <dbReference type="SAM" id="MobiDB-lite"/>
    </source>
</evidence>
<name>A0ABN0ZTJ5_9ACTN</name>
<feature type="compositionally biased region" description="Low complexity" evidence="1">
    <location>
        <begin position="138"/>
        <end position="155"/>
    </location>
</feature>
<keyword evidence="5" id="KW-1185">Reference proteome</keyword>
<feature type="domain" description="TIR" evidence="3">
    <location>
        <begin position="171"/>
        <end position="289"/>
    </location>
</feature>
<proteinExistence type="predicted"/>
<gene>
    <name evidence="4" type="primary">fxsT_2</name>
    <name evidence="4" type="ORF">GCM10010361_23260</name>
</gene>
<dbReference type="Pfam" id="PF13424">
    <property type="entry name" value="TPR_12"/>
    <property type="match status" value="1"/>
</dbReference>
<evidence type="ECO:0000259" key="2">
    <source>
        <dbReference type="Pfam" id="PF00931"/>
    </source>
</evidence>
<accession>A0ABN0ZTJ5</accession>
<dbReference type="SUPFAM" id="SSF52200">
    <property type="entry name" value="Toll/Interleukin receptor TIR domain"/>
    <property type="match status" value="1"/>
</dbReference>
<dbReference type="InterPro" id="IPR027417">
    <property type="entry name" value="P-loop_NTPase"/>
</dbReference>
<dbReference type="RefSeq" id="WP_346094889.1">
    <property type="nucleotide sequence ID" value="NZ_BAAABY010000015.1"/>
</dbReference>
<dbReference type="Gene3D" id="1.25.40.10">
    <property type="entry name" value="Tetratricopeptide repeat domain"/>
    <property type="match status" value="2"/>
</dbReference>
<feature type="compositionally biased region" description="Pro residues" evidence="1">
    <location>
        <begin position="122"/>
        <end position="137"/>
    </location>
</feature>
<dbReference type="NCBIfam" id="NF040586">
    <property type="entry name" value="FxSxx_TPR"/>
    <property type="match status" value="1"/>
</dbReference>
<dbReference type="PANTHER" id="PTHR46082">
    <property type="entry name" value="ATP/GTP-BINDING PROTEIN-RELATED"/>
    <property type="match status" value="1"/>
</dbReference>
<dbReference type="EMBL" id="BAAABY010000015">
    <property type="protein sequence ID" value="GAA0458605.1"/>
    <property type="molecule type" value="Genomic_DNA"/>
</dbReference>
<protein>
    <submittedName>
        <fullName evidence="4">FxSxx-COOH system tetratricopeptide repeat protein</fullName>
    </submittedName>
</protein>
<dbReference type="InterPro" id="IPR002182">
    <property type="entry name" value="NB-ARC"/>
</dbReference>
<dbReference type="InterPro" id="IPR035897">
    <property type="entry name" value="Toll_tir_struct_dom_sf"/>
</dbReference>
<dbReference type="Proteomes" id="UP001500909">
    <property type="component" value="Unassembled WGS sequence"/>
</dbReference>
<feature type="domain" description="NB-ARC" evidence="2">
    <location>
        <begin position="345"/>
        <end position="478"/>
    </location>
</feature>
<evidence type="ECO:0000313" key="4">
    <source>
        <dbReference type="EMBL" id="GAA0458605.1"/>
    </source>
</evidence>
<evidence type="ECO:0000259" key="3">
    <source>
        <dbReference type="Pfam" id="PF13676"/>
    </source>
</evidence>
<sequence length="1073" mass="116902">MTADAARLTLEPLVSWPREAEAGVGYLVTVDLRCPHTAEEWPFEQEEFTFGVTLDGAPEFVCEVLDDPGVVLHRFGGTYGPARFVVTAAGPPGPAALWLTISNRWGVPVRKAELPSRIVPPADAPEPRPAAGPPGRRPAPGTGRGTPAPHTAPATRPAPAPPAAGGAAGHVTVSFAGVNRAWAVWIADRLERHGLRASLHRWDPPADMPLSAALGDLTLTGGRVLLVLSAGWFQPGVRSTEEWNTALAGLTARLPDRFAAVSLADPARLPSAAAALHPAPLTEGTDAADRLTAEQAERLLLRTLGLAGTPATGTTGDKGPRFPLDAPAIWGGVPRRNARFTGRDTLLGHVHDRLERSVRGAAVCTLLGMPGVGKTQLATEYAHRFASEYDVVWWIRADTWGEARQQLAALAPHLGLATGPEYGERLRAVADALRRGSPYRRWLLVLDGADDPEAVSYLLPSGSGHVLITSRNRSWAEYNTLLLEIPVYERAESVAFVRRRAPRLDRDEADRLAEALEDLPLLLDQAAGWLDEATMTVDAYVRLLEDGMQEAGAVVAADFPMTFSTAWTILLHRLRQVSPDAVDLLYLCSFFAPGVVPAGLLGRVRGEFAGLTGTPQRLHDAIGLLVLYSVLGAEEHEDGTETVYLHRMVHLFLRDSLSAADRERYGHAVRRALADADPGEPSRIDRWPAYAALVPHLLPSGALDVEAADMAGLVLNCLRYTYLSGEYRSGLEVARRADRSWRRLLPDDHPRRFTLDHHYANLLRITGDYAASEGIDRAALDELHRQRGAYDPDTLRAATGLAADLRGLARFQEALDLSGYVLDGSRRTFGEEHPRTLAAQNNVAVSLRLLGDYDQALELDRQTLLARREVLSPEHNWTLFSEIHYATDLRLTGQHGAALALQERNLRSHRRVMGEDNPQTLRAGLSLALCRYHAGQGQRARQDLDRLLERAERVVGRGDPLALMTAAGFSCAEREFGDLDRAWAVGERAYHSYRELLGTGHPYTIGTRANHALVLLAAGETEEGRAVLGAALREMRAAVGPDHPWTRDLAHNTAVTRSGPSPHPVRNFEPLII</sequence>
<dbReference type="Pfam" id="PF13676">
    <property type="entry name" value="TIR_2"/>
    <property type="match status" value="1"/>
</dbReference>
<dbReference type="Gene3D" id="3.40.50.300">
    <property type="entry name" value="P-loop containing nucleotide triphosphate hydrolases"/>
    <property type="match status" value="1"/>
</dbReference>
<feature type="region of interest" description="Disordered" evidence="1">
    <location>
        <begin position="116"/>
        <end position="168"/>
    </location>
</feature>
<reference evidence="4 5" key="1">
    <citation type="journal article" date="2019" name="Int. J. Syst. Evol. Microbiol.">
        <title>The Global Catalogue of Microorganisms (GCM) 10K type strain sequencing project: providing services to taxonomists for standard genome sequencing and annotation.</title>
        <authorList>
            <consortium name="The Broad Institute Genomics Platform"/>
            <consortium name="The Broad Institute Genome Sequencing Center for Infectious Disease"/>
            <person name="Wu L."/>
            <person name="Ma J."/>
        </authorList>
    </citation>
    <scope>NUCLEOTIDE SEQUENCE [LARGE SCALE GENOMIC DNA]</scope>
    <source>
        <strain evidence="4 5">JCM 4805</strain>
    </source>
</reference>
<dbReference type="InterPro" id="IPR053137">
    <property type="entry name" value="NLR-like"/>
</dbReference>
<dbReference type="SUPFAM" id="SSF52540">
    <property type="entry name" value="P-loop containing nucleoside triphosphate hydrolases"/>
    <property type="match status" value="1"/>
</dbReference>
<dbReference type="SUPFAM" id="SSF48452">
    <property type="entry name" value="TPR-like"/>
    <property type="match status" value="2"/>
</dbReference>
<dbReference type="InterPro" id="IPR011990">
    <property type="entry name" value="TPR-like_helical_dom_sf"/>
</dbReference>
<dbReference type="Pfam" id="PF13374">
    <property type="entry name" value="TPR_10"/>
    <property type="match status" value="1"/>
</dbReference>